<sequence length="65" mass="6885">MGGVKINRNMEVLNKAGKVISGLYATGEVTGGLHGENHIGGNSVAEIIIFGRQARVKFAEFVKAE</sequence>
<dbReference type="Pfam" id="PF00890">
    <property type="entry name" value="FAD_binding_2"/>
    <property type="match status" value="1"/>
</dbReference>
<protein>
    <submittedName>
        <fullName evidence="6">Fumarate reductase flavoprotein subunit</fullName>
        <ecNumber evidence="6">1.3.1.6</ecNumber>
    </submittedName>
</protein>
<comment type="caution">
    <text evidence="6">The sequence shown here is derived from an EMBL/GenBank/DDBJ whole genome shotgun (WGS) entry which is preliminary data.</text>
</comment>
<proteinExistence type="predicted"/>
<reference evidence="6 7" key="1">
    <citation type="journal article" date="2014" name="Int. J. Syst. Evol. Microbiol.">
        <title>Listeria floridensis sp. nov., Listeria aquatica sp. nov., Listeria cornellensis sp. nov., Listeria riparia sp. nov. and Listeria grandensis sp. nov., from agricultural and natural environments.</title>
        <authorList>
            <person name="den Bakker H.C."/>
            <person name="Warchocki S."/>
            <person name="Wright E.M."/>
            <person name="Allred A.F."/>
            <person name="Ahlstrom C."/>
            <person name="Manuel C.S."/>
            <person name="Stasiewicz M.J."/>
            <person name="Burrell A."/>
            <person name="Roof S."/>
            <person name="Strawn L."/>
            <person name="Fortes E.D."/>
            <person name="Nightingale K.K."/>
            <person name="Kephart D."/>
            <person name="Wiedmann M."/>
        </authorList>
    </citation>
    <scope>NUCLEOTIDE SEQUENCE [LARGE SCALE GENOMIC DNA]</scope>
    <source>
        <strain evidence="6 7">FSL S10-1187</strain>
    </source>
</reference>
<dbReference type="EC" id="1.3.1.6" evidence="6"/>
<accession>A0ABN0RIJ8</accession>
<evidence type="ECO:0000313" key="7">
    <source>
        <dbReference type="Proteomes" id="UP000019249"/>
    </source>
</evidence>
<dbReference type="InterPro" id="IPR036188">
    <property type="entry name" value="FAD/NAD-bd_sf"/>
</dbReference>
<dbReference type="SUPFAM" id="SSF51905">
    <property type="entry name" value="FAD/NAD(P)-binding domain"/>
    <property type="match status" value="1"/>
</dbReference>
<gene>
    <name evidence="6" type="ORF">MFLO_01340</name>
</gene>
<keyword evidence="3" id="KW-0274">FAD</keyword>
<feature type="domain" description="FAD-dependent oxidoreductase 2 FAD-binding" evidence="5">
    <location>
        <begin position="1"/>
        <end position="44"/>
    </location>
</feature>
<keyword evidence="2" id="KW-0285">Flavoprotein</keyword>
<evidence type="ECO:0000313" key="6">
    <source>
        <dbReference type="EMBL" id="EUJ33830.1"/>
    </source>
</evidence>
<dbReference type="PANTHER" id="PTHR43400">
    <property type="entry name" value="FUMARATE REDUCTASE"/>
    <property type="match status" value="1"/>
</dbReference>
<dbReference type="EMBL" id="AODF01000001">
    <property type="protein sequence ID" value="EUJ33830.1"/>
    <property type="molecule type" value="Genomic_DNA"/>
</dbReference>
<organism evidence="6 7">
    <name type="scientific">Listeria floridensis FSL S10-1187</name>
    <dbReference type="NCBI Taxonomy" id="1265817"/>
    <lineage>
        <taxon>Bacteria</taxon>
        <taxon>Bacillati</taxon>
        <taxon>Bacillota</taxon>
        <taxon>Bacilli</taxon>
        <taxon>Bacillales</taxon>
        <taxon>Listeriaceae</taxon>
        <taxon>Listeria</taxon>
    </lineage>
</organism>
<keyword evidence="7" id="KW-1185">Reference proteome</keyword>
<name>A0ABN0RIJ8_9LIST</name>
<dbReference type="Proteomes" id="UP000019249">
    <property type="component" value="Unassembled WGS sequence"/>
</dbReference>
<dbReference type="InterPro" id="IPR050315">
    <property type="entry name" value="FAD-oxidoreductase_2"/>
</dbReference>
<evidence type="ECO:0000256" key="1">
    <source>
        <dbReference type="ARBA" id="ARBA00001974"/>
    </source>
</evidence>
<evidence type="ECO:0000259" key="5">
    <source>
        <dbReference type="Pfam" id="PF00890"/>
    </source>
</evidence>
<evidence type="ECO:0000256" key="3">
    <source>
        <dbReference type="ARBA" id="ARBA00022827"/>
    </source>
</evidence>
<evidence type="ECO:0000256" key="4">
    <source>
        <dbReference type="ARBA" id="ARBA00023002"/>
    </source>
</evidence>
<comment type="cofactor">
    <cofactor evidence="1">
        <name>FAD</name>
        <dbReference type="ChEBI" id="CHEBI:57692"/>
    </cofactor>
</comment>
<dbReference type="GO" id="GO:0016156">
    <property type="term" value="F:fumarate reductase (NADH) activity"/>
    <property type="evidence" value="ECO:0007669"/>
    <property type="project" value="UniProtKB-EC"/>
</dbReference>
<keyword evidence="4 6" id="KW-0560">Oxidoreductase</keyword>
<dbReference type="PANTHER" id="PTHR43400:SF7">
    <property type="entry name" value="FAD-DEPENDENT OXIDOREDUCTASE 2 FAD BINDING DOMAIN-CONTAINING PROTEIN"/>
    <property type="match status" value="1"/>
</dbReference>
<dbReference type="Gene3D" id="3.50.50.60">
    <property type="entry name" value="FAD/NAD(P)-binding domain"/>
    <property type="match status" value="1"/>
</dbReference>
<evidence type="ECO:0000256" key="2">
    <source>
        <dbReference type="ARBA" id="ARBA00022630"/>
    </source>
</evidence>
<dbReference type="InterPro" id="IPR003953">
    <property type="entry name" value="FAD-dep_OxRdtase_2_FAD-bd"/>
</dbReference>